<reference evidence="2 3" key="1">
    <citation type="submission" date="2019-10" db="EMBL/GenBank/DDBJ databases">
        <title>Nonomuraea sp. nov., isolated from Phyllanthus amarus.</title>
        <authorList>
            <person name="Klykleung N."/>
            <person name="Tanasupawat S."/>
        </authorList>
    </citation>
    <scope>NUCLEOTIDE SEQUENCE [LARGE SCALE GENOMIC DNA]</scope>
    <source>
        <strain evidence="2 3">CR1-09</strain>
    </source>
</reference>
<dbReference type="EMBL" id="VDMA02000031">
    <property type="protein sequence ID" value="KAB8176820.1"/>
    <property type="molecule type" value="Genomic_DNA"/>
</dbReference>
<gene>
    <name evidence="2" type="ORF">FH610_038090</name>
</gene>
<keyword evidence="3" id="KW-1185">Reference proteome</keyword>
<feature type="region of interest" description="Disordered" evidence="1">
    <location>
        <begin position="370"/>
        <end position="412"/>
    </location>
</feature>
<protein>
    <submittedName>
        <fullName evidence="2">Pentapeptide repeat-containing protein</fullName>
    </submittedName>
</protein>
<dbReference type="InterPro" id="IPR001646">
    <property type="entry name" value="5peptide_repeat"/>
</dbReference>
<dbReference type="Pfam" id="PF00805">
    <property type="entry name" value="Pentapeptide"/>
    <property type="match status" value="1"/>
</dbReference>
<evidence type="ECO:0000256" key="1">
    <source>
        <dbReference type="SAM" id="MobiDB-lite"/>
    </source>
</evidence>
<proteinExistence type="predicted"/>
<organism evidence="2 3">
    <name type="scientific">Microbispora catharanthi</name>
    <dbReference type="NCBI Taxonomy" id="1712871"/>
    <lineage>
        <taxon>Bacteria</taxon>
        <taxon>Bacillati</taxon>
        <taxon>Actinomycetota</taxon>
        <taxon>Actinomycetes</taxon>
        <taxon>Streptosporangiales</taxon>
        <taxon>Streptosporangiaceae</taxon>
        <taxon>Microbispora</taxon>
    </lineage>
</organism>
<name>A0A5N6B9F5_9ACTN</name>
<evidence type="ECO:0000313" key="2">
    <source>
        <dbReference type="EMBL" id="KAB8176820.1"/>
    </source>
</evidence>
<dbReference type="SUPFAM" id="SSF141571">
    <property type="entry name" value="Pentapeptide repeat-like"/>
    <property type="match status" value="1"/>
</dbReference>
<evidence type="ECO:0000313" key="3">
    <source>
        <dbReference type="Proteomes" id="UP000313066"/>
    </source>
</evidence>
<feature type="region of interest" description="Disordered" evidence="1">
    <location>
        <begin position="121"/>
        <end position="143"/>
    </location>
</feature>
<dbReference type="Proteomes" id="UP000313066">
    <property type="component" value="Unassembled WGS sequence"/>
</dbReference>
<accession>A0A5N6B9F5</accession>
<sequence>MWWLLTGLPTAPPGQAGIARGEALRTALAAGAGVGAAVTLALSFRRQRHQEITTAHATHDATERRVTELYTKAAEQLGHDKAAVRLAGLYALERLAQDNPGHRQTIVNVICAYLRMPYTPPRSPGPQRSAPSTPGPWQVAAPADPDLAEGERQVRLTAQTILAEHLRDERPDQRASLPSQPRHWPGMRIDLTGATLIDLDLAEAHLAEAQFDGAIFTGDTSFNGAVFTGQAQFEGTTFTGDTWFFGATFTGGARFSRTTFTGEADFDGATFTLDAVFFRATFSGNARFSEATFTDHALFPEATFHGNAWFDEATFTEFARFDGATFTSDVVFDGVTVTDFTGSRMSRAEWTQIADHPDHVWPPGWHTVTCPDGSTGLARQESAAGEENGEDAATAPSIPPEEPAGTEEKPRE</sequence>
<dbReference type="Pfam" id="PF13576">
    <property type="entry name" value="Pentapeptide_3"/>
    <property type="match status" value="2"/>
</dbReference>
<dbReference type="Gene3D" id="2.160.20.80">
    <property type="entry name" value="E3 ubiquitin-protein ligase SopA"/>
    <property type="match status" value="1"/>
</dbReference>
<comment type="caution">
    <text evidence="2">The sequence shown here is derived from an EMBL/GenBank/DDBJ whole genome shotgun (WGS) entry which is preliminary data.</text>
</comment>
<dbReference type="AlphaFoldDB" id="A0A5N6B9F5"/>